<gene>
    <name evidence="3" type="ORF">SCF082_LOCUS24903</name>
</gene>
<evidence type="ECO:0000313" key="3">
    <source>
        <dbReference type="EMBL" id="CAK9043634.1"/>
    </source>
</evidence>
<dbReference type="InterPro" id="IPR017441">
    <property type="entry name" value="Protein_kinase_ATP_BS"/>
</dbReference>
<organism evidence="3 4">
    <name type="scientific">Durusdinium trenchii</name>
    <dbReference type="NCBI Taxonomy" id="1381693"/>
    <lineage>
        <taxon>Eukaryota</taxon>
        <taxon>Sar</taxon>
        <taxon>Alveolata</taxon>
        <taxon>Dinophyceae</taxon>
        <taxon>Suessiales</taxon>
        <taxon>Symbiodiniaceae</taxon>
        <taxon>Durusdinium</taxon>
    </lineage>
</organism>
<evidence type="ECO:0000259" key="2">
    <source>
        <dbReference type="PROSITE" id="PS50011"/>
    </source>
</evidence>
<proteinExistence type="predicted"/>
<evidence type="ECO:0000256" key="1">
    <source>
        <dbReference type="PROSITE-ProRule" id="PRU10141"/>
    </source>
</evidence>
<dbReference type="PROSITE" id="PS00107">
    <property type="entry name" value="PROTEIN_KINASE_ATP"/>
    <property type="match status" value="1"/>
</dbReference>
<feature type="binding site" evidence="1">
    <location>
        <position position="58"/>
    </location>
    <ligand>
        <name>ATP</name>
        <dbReference type="ChEBI" id="CHEBI:30616"/>
    </ligand>
</feature>
<keyword evidence="1" id="KW-0067">ATP-binding</keyword>
<name>A0ABP0LWP5_9DINO</name>
<dbReference type="EMBL" id="CAXAMM010018557">
    <property type="protein sequence ID" value="CAK9043634.1"/>
    <property type="molecule type" value="Genomic_DNA"/>
</dbReference>
<dbReference type="InterPro" id="IPR000719">
    <property type="entry name" value="Prot_kinase_dom"/>
</dbReference>
<dbReference type="Gene3D" id="1.10.510.10">
    <property type="entry name" value="Transferase(Phosphotransferase) domain 1"/>
    <property type="match status" value="1"/>
</dbReference>
<dbReference type="InterPro" id="IPR011009">
    <property type="entry name" value="Kinase-like_dom_sf"/>
</dbReference>
<dbReference type="Pfam" id="PF00069">
    <property type="entry name" value="Pkinase"/>
    <property type="match status" value="1"/>
</dbReference>
<keyword evidence="4" id="KW-1185">Reference proteome</keyword>
<dbReference type="SUPFAM" id="SSF56112">
    <property type="entry name" value="Protein kinase-like (PK-like)"/>
    <property type="match status" value="1"/>
</dbReference>
<keyword evidence="1" id="KW-0547">Nucleotide-binding</keyword>
<evidence type="ECO:0000313" key="4">
    <source>
        <dbReference type="Proteomes" id="UP001642464"/>
    </source>
</evidence>
<dbReference type="PANTHER" id="PTHR24347">
    <property type="entry name" value="SERINE/THREONINE-PROTEIN KINASE"/>
    <property type="match status" value="1"/>
</dbReference>
<sequence>MPNPSLPSEDLRPACPSPSTMMSIIWEDYDFVQPLGSGSFGVVREVKCKRTKHRYAAKTVPVTSDNERLVMSNLGHQHIVRLEQVIMDGGEMHLLLSLCSGGDLQNWIQDRWEEEFVTKQKFYDSPGTRETAGLARQMLSAVKYIHEVQIAHRDIKPSNWLIGAKSFFPVLKLSDFGLALKFLPGEPMTQTCGSFVYMAPEVFERSYSELCDVWSLGLTIHEIVCGTPYFSDVVESKVEHLVCSFAIKLDQMEWQRHKPWLQLWVQEMLCREKDGRPTAASSLEHPEVKRALGQRCNCSLS</sequence>
<dbReference type="PROSITE" id="PS50011">
    <property type="entry name" value="PROTEIN_KINASE_DOM"/>
    <property type="match status" value="1"/>
</dbReference>
<comment type="caution">
    <text evidence="3">The sequence shown here is derived from an EMBL/GenBank/DDBJ whole genome shotgun (WGS) entry which is preliminary data.</text>
</comment>
<dbReference type="Proteomes" id="UP001642464">
    <property type="component" value="Unassembled WGS sequence"/>
</dbReference>
<reference evidence="3 4" key="1">
    <citation type="submission" date="2024-02" db="EMBL/GenBank/DDBJ databases">
        <authorList>
            <person name="Chen Y."/>
            <person name="Shah S."/>
            <person name="Dougan E. K."/>
            <person name="Thang M."/>
            <person name="Chan C."/>
        </authorList>
    </citation>
    <scope>NUCLEOTIDE SEQUENCE [LARGE SCALE GENOMIC DNA]</scope>
</reference>
<protein>
    <submittedName>
        <fullName evidence="3">Calcium-dependent protein kinase 22 (OsCDPK22) (OsCPK22)</fullName>
    </submittedName>
</protein>
<feature type="domain" description="Protein kinase" evidence="2">
    <location>
        <begin position="29"/>
        <end position="288"/>
    </location>
</feature>
<keyword evidence="3" id="KW-0418">Kinase</keyword>
<keyword evidence="3" id="KW-0808">Transferase</keyword>
<dbReference type="SMART" id="SM00220">
    <property type="entry name" value="S_TKc"/>
    <property type="match status" value="1"/>
</dbReference>
<dbReference type="GO" id="GO:0016301">
    <property type="term" value="F:kinase activity"/>
    <property type="evidence" value="ECO:0007669"/>
    <property type="project" value="UniProtKB-KW"/>
</dbReference>
<accession>A0ABP0LWP5</accession>